<sequence length="137" mass="15603">MALTTQAKHTVMRITNGEVSGTEGNTTVSVPYASEKIQDVFFIYFRVNALSKYLSCNITCSLGPTIQRRLRAGFGLGDAFWWVMDLEGLHSGTHLTFYQLLLVYVQLNLPYKKRDKPSSLLKNIGKLQKDWDQRVLE</sequence>
<organism evidence="1 2">
    <name type="scientific">Meganyctiphanes norvegica</name>
    <name type="common">Northern krill</name>
    <name type="synonym">Thysanopoda norvegica</name>
    <dbReference type="NCBI Taxonomy" id="48144"/>
    <lineage>
        <taxon>Eukaryota</taxon>
        <taxon>Metazoa</taxon>
        <taxon>Ecdysozoa</taxon>
        <taxon>Arthropoda</taxon>
        <taxon>Crustacea</taxon>
        <taxon>Multicrustacea</taxon>
        <taxon>Malacostraca</taxon>
        <taxon>Eumalacostraca</taxon>
        <taxon>Eucarida</taxon>
        <taxon>Euphausiacea</taxon>
        <taxon>Euphausiidae</taxon>
        <taxon>Meganyctiphanes</taxon>
    </lineage>
</organism>
<name>A0AAV2S709_MEGNR</name>
<protein>
    <submittedName>
        <fullName evidence="1">Uncharacterized protein</fullName>
    </submittedName>
</protein>
<accession>A0AAV2S709</accession>
<evidence type="ECO:0000313" key="2">
    <source>
        <dbReference type="Proteomes" id="UP001497623"/>
    </source>
</evidence>
<evidence type="ECO:0000313" key="1">
    <source>
        <dbReference type="EMBL" id="CAL4163899.1"/>
    </source>
</evidence>
<reference evidence="1 2" key="1">
    <citation type="submission" date="2024-05" db="EMBL/GenBank/DDBJ databases">
        <authorList>
            <person name="Wallberg A."/>
        </authorList>
    </citation>
    <scope>NUCLEOTIDE SEQUENCE [LARGE SCALE GENOMIC DNA]</scope>
</reference>
<dbReference type="Proteomes" id="UP001497623">
    <property type="component" value="Unassembled WGS sequence"/>
</dbReference>
<dbReference type="AlphaFoldDB" id="A0AAV2S709"/>
<proteinExistence type="predicted"/>
<comment type="caution">
    <text evidence="1">The sequence shown here is derived from an EMBL/GenBank/DDBJ whole genome shotgun (WGS) entry which is preliminary data.</text>
</comment>
<gene>
    <name evidence="1" type="ORF">MNOR_LOCUS33061</name>
</gene>
<dbReference type="EMBL" id="CAXKWB010046556">
    <property type="protein sequence ID" value="CAL4163899.1"/>
    <property type="molecule type" value="Genomic_DNA"/>
</dbReference>
<keyword evidence="2" id="KW-1185">Reference proteome</keyword>